<evidence type="ECO:0000256" key="9">
    <source>
        <dbReference type="ARBA" id="ARBA00049152"/>
    </source>
</evidence>
<evidence type="ECO:0000256" key="2">
    <source>
        <dbReference type="ARBA" id="ARBA00022516"/>
    </source>
</evidence>
<evidence type="ECO:0000256" key="10">
    <source>
        <dbReference type="HAMAP-Rule" id="MF_00823"/>
    </source>
</evidence>
<evidence type="ECO:0000256" key="8">
    <source>
        <dbReference type="ARBA" id="ARBA00023160"/>
    </source>
</evidence>
<comment type="pathway">
    <text evidence="1 10">Lipid metabolism; malonyl-CoA biosynthesis; malonyl-CoA from acetyl-CoA: step 1/1.</text>
</comment>
<dbReference type="AlphaFoldDB" id="A0A5C4T3G3"/>
<comment type="caution">
    <text evidence="12">The sequence shown here is derived from an EMBL/GenBank/DDBJ whole genome shotgun (WGS) entry which is preliminary data.</text>
</comment>
<dbReference type="SUPFAM" id="SSF52096">
    <property type="entry name" value="ClpP/crotonase"/>
    <property type="match status" value="1"/>
</dbReference>
<dbReference type="HAMAP" id="MF_00823">
    <property type="entry name" value="AcetylCoA_CT_alpha"/>
    <property type="match status" value="1"/>
</dbReference>
<name>A0A5C4T3G3_9BACL</name>
<evidence type="ECO:0000256" key="5">
    <source>
        <dbReference type="ARBA" id="ARBA00022832"/>
    </source>
</evidence>
<evidence type="ECO:0000256" key="1">
    <source>
        <dbReference type="ARBA" id="ARBA00004956"/>
    </source>
</evidence>
<dbReference type="InterPro" id="IPR011763">
    <property type="entry name" value="COA_CT_C"/>
</dbReference>
<dbReference type="PANTHER" id="PTHR42853:SF3">
    <property type="entry name" value="ACETYL-COENZYME A CARBOXYLASE CARBOXYL TRANSFERASE SUBUNIT ALPHA, CHLOROPLASTIC"/>
    <property type="match status" value="1"/>
</dbReference>
<dbReference type="GO" id="GO:0006633">
    <property type="term" value="P:fatty acid biosynthetic process"/>
    <property type="evidence" value="ECO:0007669"/>
    <property type="project" value="UniProtKB-KW"/>
</dbReference>
<evidence type="ECO:0000256" key="3">
    <source>
        <dbReference type="ARBA" id="ARBA00022679"/>
    </source>
</evidence>
<dbReference type="GO" id="GO:0005524">
    <property type="term" value="F:ATP binding"/>
    <property type="evidence" value="ECO:0007669"/>
    <property type="project" value="UniProtKB-KW"/>
</dbReference>
<dbReference type="NCBIfam" id="TIGR00513">
    <property type="entry name" value="accA"/>
    <property type="match status" value="1"/>
</dbReference>
<evidence type="ECO:0000256" key="7">
    <source>
        <dbReference type="ARBA" id="ARBA00023098"/>
    </source>
</evidence>
<dbReference type="NCBIfam" id="NF041504">
    <property type="entry name" value="AccA_sub"/>
    <property type="match status" value="1"/>
</dbReference>
<dbReference type="EC" id="2.1.3.15" evidence="10"/>
<keyword evidence="13" id="KW-1185">Reference proteome</keyword>
<protein>
    <recommendedName>
        <fullName evidence="10">Acetyl-coenzyme A carboxylase carboxyl transferase subunit alpha</fullName>
        <shortName evidence="10">ACCase subunit alpha</shortName>
        <shortName evidence="10">Acetyl-CoA carboxylase carboxyltransferase subunit alpha</shortName>
        <ecNumber evidence="10">2.1.3.15</ecNumber>
    </recommendedName>
</protein>
<keyword evidence="12" id="KW-0436">Ligase</keyword>
<keyword evidence="8 10" id="KW-0275">Fatty acid biosynthesis</keyword>
<dbReference type="NCBIfam" id="NF004344">
    <property type="entry name" value="PRK05724.1"/>
    <property type="match status" value="1"/>
</dbReference>
<dbReference type="GO" id="GO:0016743">
    <property type="term" value="F:carboxyl- or carbamoyltransferase activity"/>
    <property type="evidence" value="ECO:0007669"/>
    <property type="project" value="UniProtKB-UniRule"/>
</dbReference>
<dbReference type="PRINTS" id="PR01069">
    <property type="entry name" value="ACCCTRFRASEA"/>
</dbReference>
<reference evidence="12 13" key="1">
    <citation type="submission" date="2019-05" db="EMBL/GenBank/DDBJ databases">
        <title>We sequenced the genome of Paenibacillus hemerocallicola KCTC 33185 for further insight into its adaptation and study the phylogeny of Paenibacillus.</title>
        <authorList>
            <person name="Narsing Rao M.P."/>
        </authorList>
    </citation>
    <scope>NUCLEOTIDE SEQUENCE [LARGE SCALE GENOMIC DNA]</scope>
    <source>
        <strain evidence="12 13">KCTC 33185</strain>
    </source>
</reference>
<dbReference type="Pfam" id="PF03255">
    <property type="entry name" value="ACCA"/>
    <property type="match status" value="1"/>
</dbReference>
<evidence type="ECO:0000256" key="6">
    <source>
        <dbReference type="ARBA" id="ARBA00022840"/>
    </source>
</evidence>
<dbReference type="Proteomes" id="UP000307943">
    <property type="component" value="Unassembled WGS sequence"/>
</dbReference>
<evidence type="ECO:0000313" key="12">
    <source>
        <dbReference type="EMBL" id="TNJ62817.1"/>
    </source>
</evidence>
<evidence type="ECO:0000256" key="4">
    <source>
        <dbReference type="ARBA" id="ARBA00022741"/>
    </source>
</evidence>
<dbReference type="Gene3D" id="3.90.226.10">
    <property type="entry name" value="2-enoyl-CoA Hydratase, Chain A, domain 1"/>
    <property type="match status" value="1"/>
</dbReference>
<dbReference type="GO" id="GO:0009317">
    <property type="term" value="C:acetyl-CoA carboxylase complex"/>
    <property type="evidence" value="ECO:0007669"/>
    <property type="project" value="InterPro"/>
</dbReference>
<dbReference type="UniPathway" id="UPA00655">
    <property type="reaction ID" value="UER00711"/>
</dbReference>
<comment type="function">
    <text evidence="10">Component of the acetyl coenzyme A carboxylase (ACC) complex. First, biotin carboxylase catalyzes the carboxylation of biotin on its carrier protein (BCCP) and then the CO(2) group is transferred by the carboxyltransferase to acetyl-CoA to form malonyl-CoA.</text>
</comment>
<dbReference type="PROSITE" id="PS50989">
    <property type="entry name" value="COA_CT_CTER"/>
    <property type="match status" value="1"/>
</dbReference>
<keyword evidence="7 10" id="KW-0443">Lipid metabolism</keyword>
<comment type="subcellular location">
    <subcellularLocation>
        <location evidence="10">Cytoplasm</location>
    </subcellularLocation>
</comment>
<feature type="domain" description="CoA carboxyltransferase C-terminal" evidence="11">
    <location>
        <begin position="38"/>
        <end position="292"/>
    </location>
</feature>
<keyword evidence="5 10" id="KW-0276">Fatty acid metabolism</keyword>
<keyword evidence="4 10" id="KW-0547">Nucleotide-binding</keyword>
<keyword evidence="2 10" id="KW-0444">Lipid biosynthesis</keyword>
<gene>
    <name evidence="10" type="primary">accA</name>
    <name evidence="12" type="ORF">FE784_29005</name>
</gene>
<dbReference type="GO" id="GO:2001295">
    <property type="term" value="P:malonyl-CoA biosynthetic process"/>
    <property type="evidence" value="ECO:0007669"/>
    <property type="project" value="UniProtKB-UniRule"/>
</dbReference>
<dbReference type="OrthoDB" id="9808023at2"/>
<proteinExistence type="inferred from homology"/>
<dbReference type="InterPro" id="IPR001095">
    <property type="entry name" value="Acetyl_CoA_COase_a_su"/>
</dbReference>
<keyword evidence="10" id="KW-0963">Cytoplasm</keyword>
<dbReference type="GO" id="GO:0003989">
    <property type="term" value="F:acetyl-CoA carboxylase activity"/>
    <property type="evidence" value="ECO:0007669"/>
    <property type="project" value="InterPro"/>
</dbReference>
<dbReference type="InterPro" id="IPR029045">
    <property type="entry name" value="ClpP/crotonase-like_dom_sf"/>
</dbReference>
<dbReference type="EMBL" id="VDCQ01000053">
    <property type="protein sequence ID" value="TNJ62817.1"/>
    <property type="molecule type" value="Genomic_DNA"/>
</dbReference>
<evidence type="ECO:0000313" key="13">
    <source>
        <dbReference type="Proteomes" id="UP000307943"/>
    </source>
</evidence>
<keyword evidence="6 10" id="KW-0067">ATP-binding</keyword>
<comment type="catalytic activity">
    <reaction evidence="9 10">
        <text>N(6)-carboxybiotinyl-L-lysyl-[protein] + acetyl-CoA = N(6)-biotinyl-L-lysyl-[protein] + malonyl-CoA</text>
        <dbReference type="Rhea" id="RHEA:54728"/>
        <dbReference type="Rhea" id="RHEA-COMP:10505"/>
        <dbReference type="Rhea" id="RHEA-COMP:10506"/>
        <dbReference type="ChEBI" id="CHEBI:57288"/>
        <dbReference type="ChEBI" id="CHEBI:57384"/>
        <dbReference type="ChEBI" id="CHEBI:83144"/>
        <dbReference type="ChEBI" id="CHEBI:83145"/>
        <dbReference type="EC" id="2.1.3.15"/>
    </reaction>
</comment>
<comment type="subunit">
    <text evidence="10">Acetyl-CoA carboxylase is a heterohexamer composed of biotin carboxyl carrier protein (AccB), biotin carboxylase (AccC) and two subunits each of ACCase subunit alpha (AccA) and ACCase subunit beta (AccD).</text>
</comment>
<sequence length="325" mass="35792">MANELPFESRLVEMKSKIEELQKFGTEKQIDFTDEIAKLQQKYEALEDELYGSLTAIQKMQIARHPSRPTTIDFINAICTDFIELHGDRMYANDLAIVGGVAKLGGIPVTVIGHQKGKDTKDNIARNFGSPHPEGYRKALRLMQQADKFGRPIITFLDTKGAFPGAAAEERGVGESIARCLFGMAQFRVPIVVVVIGEGGSGGALALGVGNRVLMLEHAVYSALTPEGAASILYKDASKAGEMAEVMKITAQDLLRLETIDEIIPEPRGGAHRNPERQAEIVKSAVWKHLQELLPLSGEELVADRYEKFRKIGKFTYLQDAVELV</sequence>
<organism evidence="12 13">
    <name type="scientific">Paenibacillus hemerocallicola</name>
    <dbReference type="NCBI Taxonomy" id="1172614"/>
    <lineage>
        <taxon>Bacteria</taxon>
        <taxon>Bacillati</taxon>
        <taxon>Bacillota</taxon>
        <taxon>Bacilli</taxon>
        <taxon>Bacillales</taxon>
        <taxon>Paenibacillaceae</taxon>
        <taxon>Paenibacillus</taxon>
    </lineage>
</organism>
<comment type="similarity">
    <text evidence="10">Belongs to the AccA family.</text>
</comment>
<keyword evidence="3 10" id="KW-0808">Transferase</keyword>
<accession>A0A5C4T3G3</accession>
<evidence type="ECO:0000259" key="11">
    <source>
        <dbReference type="PROSITE" id="PS50989"/>
    </source>
</evidence>
<dbReference type="RefSeq" id="WP_139605752.1">
    <property type="nucleotide sequence ID" value="NZ_VDCQ01000053.1"/>
</dbReference>
<dbReference type="PANTHER" id="PTHR42853">
    <property type="entry name" value="ACETYL-COENZYME A CARBOXYLASE CARBOXYL TRANSFERASE SUBUNIT ALPHA"/>
    <property type="match status" value="1"/>
</dbReference>